<dbReference type="GO" id="GO:0005615">
    <property type="term" value="C:extracellular space"/>
    <property type="evidence" value="ECO:0007669"/>
    <property type="project" value="TreeGrafter"/>
</dbReference>
<feature type="domain" description="C5a peptidase/Subtilisin-like protease SBT2-like Fn3-like" evidence="12">
    <location>
        <begin position="545"/>
        <end position="650"/>
    </location>
</feature>
<dbReference type="Pfam" id="PF02225">
    <property type="entry name" value="PA"/>
    <property type="match status" value="1"/>
</dbReference>
<dbReference type="InterPro" id="IPR010435">
    <property type="entry name" value="C5a/SBT2-like_Fn3"/>
</dbReference>
<dbReference type="CDD" id="cd00538">
    <property type="entry name" value="PA"/>
    <property type="match status" value="1"/>
</dbReference>
<keyword evidence="3 8" id="KW-0645">Protease</keyword>
<evidence type="ECO:0000256" key="1">
    <source>
        <dbReference type="ARBA" id="ARBA00011073"/>
    </source>
</evidence>
<feature type="active site" description="Charge relay system" evidence="7 8">
    <location>
        <position position="467"/>
    </location>
</feature>
<proteinExistence type="inferred from homology"/>
<dbReference type="EMBL" id="QKWP01000478">
    <property type="protein sequence ID" value="RIB19381.1"/>
    <property type="molecule type" value="Genomic_DNA"/>
</dbReference>
<dbReference type="PANTHER" id="PTHR43806:SF66">
    <property type="entry name" value="SERIN ENDOPEPTIDASE"/>
    <property type="match status" value="1"/>
</dbReference>
<protein>
    <submittedName>
        <fullName evidence="13">Peptidase S8/S53 domain-containing protein</fullName>
    </submittedName>
</protein>
<keyword evidence="5 8" id="KW-0378">Hydrolase</keyword>
<dbReference type="SUPFAM" id="SSF52743">
    <property type="entry name" value="Subtilisin-like"/>
    <property type="match status" value="1"/>
</dbReference>
<dbReference type="GO" id="GO:0016020">
    <property type="term" value="C:membrane"/>
    <property type="evidence" value="ECO:0007669"/>
    <property type="project" value="InterPro"/>
</dbReference>
<keyword evidence="14" id="KW-1185">Reference proteome</keyword>
<dbReference type="Pfam" id="PF00082">
    <property type="entry name" value="Peptidase_S8"/>
    <property type="match status" value="1"/>
</dbReference>
<keyword evidence="6 8" id="KW-0720">Serine protease</keyword>
<dbReference type="SUPFAM" id="SSF52025">
    <property type="entry name" value="PA domain"/>
    <property type="match status" value="1"/>
</dbReference>
<dbReference type="InterPro" id="IPR015500">
    <property type="entry name" value="Peptidase_S8_subtilisin-rel"/>
</dbReference>
<dbReference type="InterPro" id="IPR022398">
    <property type="entry name" value="Peptidase_S8_His-AS"/>
</dbReference>
<dbReference type="InterPro" id="IPR034187">
    <property type="entry name" value="Peptidases_S8_5"/>
</dbReference>
<feature type="region of interest" description="Disordered" evidence="9">
    <location>
        <begin position="650"/>
        <end position="813"/>
    </location>
</feature>
<evidence type="ECO:0000313" key="14">
    <source>
        <dbReference type="Proteomes" id="UP000266673"/>
    </source>
</evidence>
<evidence type="ECO:0000256" key="8">
    <source>
        <dbReference type="PROSITE-ProRule" id="PRU01240"/>
    </source>
</evidence>
<gene>
    <name evidence="13" type="ORF">C2G38_2182069</name>
</gene>
<dbReference type="PROSITE" id="PS51892">
    <property type="entry name" value="SUBTILASE"/>
    <property type="match status" value="1"/>
</dbReference>
<feature type="compositionally biased region" description="Basic residues" evidence="9">
    <location>
        <begin position="723"/>
        <end position="748"/>
    </location>
</feature>
<dbReference type="Proteomes" id="UP000266673">
    <property type="component" value="Unassembled WGS sequence"/>
</dbReference>
<evidence type="ECO:0000259" key="10">
    <source>
        <dbReference type="Pfam" id="PF00082"/>
    </source>
</evidence>
<dbReference type="PRINTS" id="PR00723">
    <property type="entry name" value="SUBTILISIN"/>
</dbReference>
<accession>A0A397VC09</accession>
<evidence type="ECO:0000259" key="12">
    <source>
        <dbReference type="Pfam" id="PF06280"/>
    </source>
</evidence>
<dbReference type="Gene3D" id="3.40.50.200">
    <property type="entry name" value="Peptidase S8/S53 domain"/>
    <property type="match status" value="1"/>
</dbReference>
<feature type="active site" description="Charge relay system" evidence="7 8">
    <location>
        <position position="154"/>
    </location>
</feature>
<dbReference type="GO" id="GO:0006508">
    <property type="term" value="P:proteolysis"/>
    <property type="evidence" value="ECO:0007669"/>
    <property type="project" value="UniProtKB-KW"/>
</dbReference>
<feature type="compositionally biased region" description="Basic and acidic residues" evidence="9">
    <location>
        <begin position="650"/>
        <end position="671"/>
    </location>
</feature>
<evidence type="ECO:0000259" key="11">
    <source>
        <dbReference type="Pfam" id="PF02225"/>
    </source>
</evidence>
<keyword evidence="4" id="KW-0732">Signal</keyword>
<reference evidence="13 14" key="1">
    <citation type="submission" date="2018-06" db="EMBL/GenBank/DDBJ databases">
        <title>Comparative genomics reveals the genomic features of Rhizophagus irregularis, R. cerebriforme, R. diaphanum and Gigaspora rosea, and their symbiotic lifestyle signature.</title>
        <authorList>
            <person name="Morin E."/>
            <person name="San Clemente H."/>
            <person name="Chen E.C.H."/>
            <person name="De La Providencia I."/>
            <person name="Hainaut M."/>
            <person name="Kuo A."/>
            <person name="Kohler A."/>
            <person name="Murat C."/>
            <person name="Tang N."/>
            <person name="Roy S."/>
            <person name="Loubradou J."/>
            <person name="Henrissat B."/>
            <person name="Grigoriev I.V."/>
            <person name="Corradi N."/>
            <person name="Roux C."/>
            <person name="Martin F.M."/>
        </authorList>
    </citation>
    <scope>NUCLEOTIDE SEQUENCE [LARGE SCALE GENOMIC DNA]</scope>
    <source>
        <strain evidence="13 14">DAOM 194757</strain>
    </source>
</reference>
<sequence length="1048" mass="113393">MQAVKNAFIIGHSYGEGGISTAINKQKAKCTPRMELPLIGATSVTCDDEDNAHKLCKDGGIRSAYPVIKIEQTLRVFFADNFTGVAAAQEKLGLTGKGIKVGVLDNGIDYHHPAFGNCFKTHGCRIQFGFDFIGDGTPENPQPDSDPFEPCDGHGTHVAGIIAADDPIKHFTGVAPKATLGIYRISNCDAGTSNDIIIAAMQQAKNDGMDIINLSIGHDFASWPEDPLAVAASKLSDSGIAVCVAASNQGDVGLFSLGSPDSGRNVITVGSVENSKSFYFFLISSASPSRKIIYATTRVTLFFGLSGPLPFKPTSDQPLTPNDACNGVTGDFTGFLALIARGGCSFTQKLDNAAAAGAVGVIFYNNNPDQPDRIDVATTPIPSAFISEKDGLLLLQQYNQNPDHVTLTFPNHTITVEVQTAAQPLNSSGMGPTFELDLKPDFLAPGGHIFSTFPIALGSYATLSGTSMAAAYMSGTVALFLQARGKTDPKRVRDIFQTTSRPLLMKNLEQESLGMIHSTAKQGGGLINAFNAVKSELLITPGKLALNDTPHFNGTASFKIENHSKNTKNYLLFHKPAASVRGFFGGFLVPLANTFFDPFYSKVEINPSSISLAPGKSIRINLRITPPAQLDPQEFGVYSGFIVIKNADKSSKGHKNTDRNDRGNRNYKDDIDGMDGIDDIDSRGHKNTGRNNKGHKRISRYHKRNLFDSNKNSFEFPEQFDKNHKHTNGNHKHTNGKHTNGNHKHTNGKHTNGNPKHTNGNHKHNDRSNDGKNDGNNDRSNDGKIRGNNDGKIDGNHKHNKGTDENDKNKGFNDDKKVFLAANGIDLRDNDPNEEFSVPYLGLKGDLSTFPVLGLDPATNSPFIVDNINGNQFFGENETVTFNFVGNDFPTLVYTMILGSPLVQGILVIANTDKVVGTIFQMEYVRRNDFFGGDVSFFDWNGTVLMDNSTMPKQVPDGSYQIILEALHIFGDPNNPNDFMKWRSPIIVVDSTSPSDATSNVTKNVNNVTSATKNAPFSKNVAPATKSVPLVNNVTNGSMGRKEAVAID</sequence>
<dbReference type="Gene3D" id="3.50.30.30">
    <property type="match status" value="1"/>
</dbReference>
<dbReference type="InterPro" id="IPR050131">
    <property type="entry name" value="Peptidase_S8_subtilisin-like"/>
</dbReference>
<dbReference type="InterPro" id="IPR036852">
    <property type="entry name" value="Peptidase_S8/S53_dom_sf"/>
</dbReference>
<evidence type="ECO:0000256" key="3">
    <source>
        <dbReference type="ARBA" id="ARBA00022670"/>
    </source>
</evidence>
<dbReference type="GO" id="GO:0004252">
    <property type="term" value="F:serine-type endopeptidase activity"/>
    <property type="evidence" value="ECO:0007669"/>
    <property type="project" value="UniProtKB-UniRule"/>
</dbReference>
<name>A0A397VC09_9GLOM</name>
<keyword evidence="2" id="KW-0964">Secreted</keyword>
<dbReference type="InterPro" id="IPR000209">
    <property type="entry name" value="Peptidase_S8/S53_dom"/>
</dbReference>
<evidence type="ECO:0000256" key="4">
    <source>
        <dbReference type="ARBA" id="ARBA00022729"/>
    </source>
</evidence>
<evidence type="ECO:0000256" key="2">
    <source>
        <dbReference type="ARBA" id="ARBA00022512"/>
    </source>
</evidence>
<dbReference type="PROSITE" id="PS00137">
    <property type="entry name" value="SUBTILASE_HIS"/>
    <property type="match status" value="1"/>
</dbReference>
<feature type="active site" description="Charge relay system" evidence="7 8">
    <location>
        <position position="105"/>
    </location>
</feature>
<dbReference type="PANTHER" id="PTHR43806">
    <property type="entry name" value="PEPTIDASE S8"/>
    <property type="match status" value="1"/>
</dbReference>
<comment type="caution">
    <text evidence="13">The sequence shown here is derived from an EMBL/GenBank/DDBJ whole genome shotgun (WGS) entry which is preliminary data.</text>
</comment>
<dbReference type="Pfam" id="PF06280">
    <property type="entry name" value="fn3_5"/>
    <property type="match status" value="1"/>
</dbReference>
<evidence type="ECO:0000256" key="6">
    <source>
        <dbReference type="ARBA" id="ARBA00022825"/>
    </source>
</evidence>
<comment type="similarity">
    <text evidence="1 8">Belongs to the peptidase S8 family.</text>
</comment>
<evidence type="ECO:0000256" key="5">
    <source>
        <dbReference type="ARBA" id="ARBA00022801"/>
    </source>
</evidence>
<keyword evidence="2" id="KW-0134">Cell wall</keyword>
<dbReference type="STRING" id="44941.A0A397VC09"/>
<dbReference type="OrthoDB" id="206201at2759"/>
<dbReference type="InterPro" id="IPR046450">
    <property type="entry name" value="PA_dom_sf"/>
</dbReference>
<evidence type="ECO:0000313" key="13">
    <source>
        <dbReference type="EMBL" id="RIB19381.1"/>
    </source>
</evidence>
<dbReference type="CDD" id="cd07489">
    <property type="entry name" value="Peptidases_S8_5"/>
    <property type="match status" value="1"/>
</dbReference>
<evidence type="ECO:0000256" key="7">
    <source>
        <dbReference type="PIRSR" id="PIRSR615500-1"/>
    </source>
</evidence>
<dbReference type="InterPro" id="IPR003137">
    <property type="entry name" value="PA_domain"/>
</dbReference>
<organism evidence="13 14">
    <name type="scientific">Gigaspora rosea</name>
    <dbReference type="NCBI Taxonomy" id="44941"/>
    <lineage>
        <taxon>Eukaryota</taxon>
        <taxon>Fungi</taxon>
        <taxon>Fungi incertae sedis</taxon>
        <taxon>Mucoromycota</taxon>
        <taxon>Glomeromycotina</taxon>
        <taxon>Glomeromycetes</taxon>
        <taxon>Diversisporales</taxon>
        <taxon>Gigasporaceae</taxon>
        <taxon>Gigaspora</taxon>
    </lineage>
</organism>
<evidence type="ECO:0000256" key="9">
    <source>
        <dbReference type="SAM" id="MobiDB-lite"/>
    </source>
</evidence>
<feature type="compositionally biased region" description="Basic and acidic residues" evidence="9">
    <location>
        <begin position="766"/>
        <end position="813"/>
    </location>
</feature>
<dbReference type="AlphaFoldDB" id="A0A397VC09"/>
<feature type="domain" description="Peptidase S8/S53" evidence="10">
    <location>
        <begin position="96"/>
        <end position="506"/>
    </location>
</feature>
<feature type="domain" description="PA" evidence="11">
    <location>
        <begin position="318"/>
        <end position="393"/>
    </location>
</feature>
<feature type="compositionally biased region" description="Basic residues" evidence="9">
    <location>
        <begin position="685"/>
        <end position="704"/>
    </location>
</feature>